<dbReference type="CDD" id="cd12476">
    <property type="entry name" value="RRM1_SNF"/>
    <property type="match status" value="1"/>
</dbReference>
<dbReference type="GO" id="GO:1990904">
    <property type="term" value="C:ribonucleoprotein complex"/>
    <property type="evidence" value="ECO:0007669"/>
    <property type="project" value="UniProtKB-KW"/>
</dbReference>
<dbReference type="InterPro" id="IPR012677">
    <property type="entry name" value="Nucleotide-bd_a/b_plait_sf"/>
</dbReference>
<dbReference type="Proteomes" id="UP000695000">
    <property type="component" value="Unplaced"/>
</dbReference>
<dbReference type="SUPFAM" id="SSF54928">
    <property type="entry name" value="RNA-binding domain, RBD"/>
    <property type="match status" value="1"/>
</dbReference>
<name>A0ABM1N1K4_NICVS</name>
<reference evidence="6" key="1">
    <citation type="submission" date="2025-08" db="UniProtKB">
        <authorList>
            <consortium name="RefSeq"/>
        </authorList>
    </citation>
    <scope>IDENTIFICATION</scope>
    <source>
        <tissue evidence="6">Whole Larva</tissue>
    </source>
</reference>
<dbReference type="Pfam" id="PF00076">
    <property type="entry name" value="RRM_1"/>
    <property type="match status" value="2"/>
</dbReference>
<keyword evidence="1 2" id="KW-0694">RNA-binding</keyword>
<dbReference type="PANTHER" id="PTHR10501">
    <property type="entry name" value="U1 SMALL NUCLEAR RIBONUCLEOPROTEIN A/U2 SMALL NUCLEAR RIBONUCLEOPROTEIN B"/>
    <property type="match status" value="1"/>
</dbReference>
<dbReference type="GeneID" id="108565649"/>
<gene>
    <name evidence="6" type="primary">LOC108565649</name>
</gene>
<dbReference type="SMART" id="SM00360">
    <property type="entry name" value="RRM"/>
    <property type="match status" value="2"/>
</dbReference>
<evidence type="ECO:0000256" key="1">
    <source>
        <dbReference type="ARBA" id="ARBA00022884"/>
    </source>
</evidence>
<feature type="domain" description="RRM" evidence="4">
    <location>
        <begin position="140"/>
        <end position="214"/>
    </location>
</feature>
<evidence type="ECO:0000313" key="6">
    <source>
        <dbReference type="RefSeq" id="XP_017780704.1"/>
    </source>
</evidence>
<evidence type="ECO:0000256" key="2">
    <source>
        <dbReference type="PROSITE-ProRule" id="PRU00176"/>
    </source>
</evidence>
<keyword evidence="5" id="KW-1185">Reference proteome</keyword>
<evidence type="ECO:0000256" key="3">
    <source>
        <dbReference type="SAM" id="MobiDB-lite"/>
    </source>
</evidence>
<dbReference type="RefSeq" id="XP_017780704.1">
    <property type="nucleotide sequence ID" value="XM_017925215.1"/>
</dbReference>
<evidence type="ECO:0000313" key="5">
    <source>
        <dbReference type="Proteomes" id="UP000695000"/>
    </source>
</evidence>
<organism evidence="5 6">
    <name type="scientific">Nicrophorus vespilloides</name>
    <name type="common">Boreal carrion beetle</name>
    <dbReference type="NCBI Taxonomy" id="110193"/>
    <lineage>
        <taxon>Eukaryota</taxon>
        <taxon>Metazoa</taxon>
        <taxon>Ecdysozoa</taxon>
        <taxon>Arthropoda</taxon>
        <taxon>Hexapoda</taxon>
        <taxon>Insecta</taxon>
        <taxon>Pterygota</taxon>
        <taxon>Neoptera</taxon>
        <taxon>Endopterygota</taxon>
        <taxon>Coleoptera</taxon>
        <taxon>Polyphaga</taxon>
        <taxon>Staphyliniformia</taxon>
        <taxon>Silphidae</taxon>
        <taxon>Nicrophorinae</taxon>
        <taxon>Nicrophorus</taxon>
    </lineage>
</organism>
<sequence length="214" mass="24445">MDIRPNNTIYINNLNEKISQVELKKSLYAIFSQFGQILDIVAMRTLKLRGQAFVIFKEIQSATSALRSMQGFPFYDKAMRIQYCKTDSDVIAKMKGTFTERPKKVRPPPSKDDEAPKKKKKNKDPNRVPGGNNAEQPPNQILFLTNLPDETSERMLSMLFNQFPGFKEVRLVPNRHDIAFVEFENELQSGAAKDSLQGFKITPTHAMKISFAKK</sequence>
<feature type="region of interest" description="Disordered" evidence="3">
    <location>
        <begin position="95"/>
        <end position="139"/>
    </location>
</feature>
<feature type="domain" description="RRM" evidence="4">
    <location>
        <begin position="7"/>
        <end position="86"/>
    </location>
</feature>
<dbReference type="CDD" id="cd12479">
    <property type="entry name" value="RRM2_SNF"/>
    <property type="match status" value="1"/>
</dbReference>
<proteinExistence type="predicted"/>
<dbReference type="InterPro" id="IPR000504">
    <property type="entry name" value="RRM_dom"/>
</dbReference>
<keyword evidence="6" id="KW-0687">Ribonucleoprotein</keyword>
<accession>A0ABM1N1K4</accession>
<dbReference type="InterPro" id="IPR035979">
    <property type="entry name" value="RBD_domain_sf"/>
</dbReference>
<protein>
    <submittedName>
        <fullName evidence="6">U1 small nuclear ribonucleoprotein A</fullName>
    </submittedName>
</protein>
<dbReference type="Gene3D" id="3.30.70.330">
    <property type="match status" value="2"/>
</dbReference>
<dbReference type="PROSITE" id="PS50102">
    <property type="entry name" value="RRM"/>
    <property type="match status" value="2"/>
</dbReference>
<evidence type="ECO:0000259" key="4">
    <source>
        <dbReference type="PROSITE" id="PS50102"/>
    </source>
</evidence>